<dbReference type="Gene3D" id="4.10.240.10">
    <property type="entry name" value="Zn(2)-C6 fungal-type DNA-binding domain"/>
    <property type="match status" value="1"/>
</dbReference>
<dbReference type="EMBL" id="EQ962658">
    <property type="protein sequence ID" value="EED14122.1"/>
    <property type="molecule type" value="Genomic_DNA"/>
</dbReference>
<dbReference type="Pfam" id="PF04082">
    <property type="entry name" value="Fungal_trans"/>
    <property type="match status" value="1"/>
</dbReference>
<dbReference type="FunCoup" id="B8MNN3">
    <property type="interactions" value="172"/>
</dbReference>
<evidence type="ECO:0000256" key="5">
    <source>
        <dbReference type="ARBA" id="ARBA00023163"/>
    </source>
</evidence>
<keyword evidence="3" id="KW-0805">Transcription regulation</keyword>
<dbReference type="PANTHER" id="PTHR31779:SF5">
    <property type="entry name" value="ZN(II)2CYS6 TRANSCRIPTION FACTOR (EUROFUNG)"/>
    <property type="match status" value="1"/>
</dbReference>
<dbReference type="GeneID" id="8103048"/>
<dbReference type="RefSeq" id="XP_002486360.1">
    <property type="nucleotide sequence ID" value="XM_002486315.1"/>
</dbReference>
<organism evidence="9 10">
    <name type="scientific">Talaromyces stipitatus (strain ATCC 10500 / CBS 375.48 / QM 6759 / NRRL 1006)</name>
    <name type="common">Penicillium stipitatum</name>
    <dbReference type="NCBI Taxonomy" id="441959"/>
    <lineage>
        <taxon>Eukaryota</taxon>
        <taxon>Fungi</taxon>
        <taxon>Dikarya</taxon>
        <taxon>Ascomycota</taxon>
        <taxon>Pezizomycotina</taxon>
        <taxon>Eurotiomycetes</taxon>
        <taxon>Eurotiomycetidae</taxon>
        <taxon>Eurotiales</taxon>
        <taxon>Trichocomaceae</taxon>
        <taxon>Talaromyces</taxon>
        <taxon>Talaromyces sect. Talaromyces</taxon>
    </lineage>
</organism>
<dbReference type="VEuPathDB" id="FungiDB:TSTA_103450"/>
<dbReference type="OMA" id="TTMHIVE"/>
<keyword evidence="2" id="KW-0862">Zinc</keyword>
<dbReference type="CDD" id="cd00067">
    <property type="entry name" value="GAL4"/>
    <property type="match status" value="1"/>
</dbReference>
<dbReference type="CDD" id="cd12148">
    <property type="entry name" value="fungal_TF_MHR"/>
    <property type="match status" value="1"/>
</dbReference>
<dbReference type="STRING" id="441959.B8MNN3"/>
<dbReference type="GO" id="GO:0008270">
    <property type="term" value="F:zinc ion binding"/>
    <property type="evidence" value="ECO:0007669"/>
    <property type="project" value="InterPro"/>
</dbReference>
<evidence type="ECO:0000313" key="10">
    <source>
        <dbReference type="Proteomes" id="UP000001745"/>
    </source>
</evidence>
<dbReference type="InParanoid" id="B8MNN3"/>
<evidence type="ECO:0000256" key="7">
    <source>
        <dbReference type="SAM" id="MobiDB-lite"/>
    </source>
</evidence>
<proteinExistence type="predicted"/>
<evidence type="ECO:0000256" key="6">
    <source>
        <dbReference type="ARBA" id="ARBA00023242"/>
    </source>
</evidence>
<gene>
    <name evidence="9" type="ORF">TSTA_103450</name>
</gene>
<dbReference type="GO" id="GO:0003677">
    <property type="term" value="F:DNA binding"/>
    <property type="evidence" value="ECO:0007669"/>
    <property type="project" value="UniProtKB-KW"/>
</dbReference>
<dbReference type="SMART" id="SM00066">
    <property type="entry name" value="GAL4"/>
    <property type="match status" value="1"/>
</dbReference>
<dbReference type="PhylomeDB" id="B8MNN3"/>
<dbReference type="SUPFAM" id="SSF57701">
    <property type="entry name" value="Zn2/Cys6 DNA-binding domain"/>
    <property type="match status" value="1"/>
</dbReference>
<dbReference type="Pfam" id="PF00172">
    <property type="entry name" value="Zn_clus"/>
    <property type="match status" value="1"/>
</dbReference>
<name>B8MNN3_TALSN</name>
<dbReference type="InterPro" id="IPR052478">
    <property type="entry name" value="Metabolite_Synth_Reg"/>
</dbReference>
<evidence type="ECO:0000256" key="2">
    <source>
        <dbReference type="ARBA" id="ARBA00022833"/>
    </source>
</evidence>
<keyword evidence="10" id="KW-1185">Reference proteome</keyword>
<evidence type="ECO:0000259" key="8">
    <source>
        <dbReference type="PROSITE" id="PS50048"/>
    </source>
</evidence>
<dbReference type="PROSITE" id="PS00463">
    <property type="entry name" value="ZN2_CY6_FUNGAL_1"/>
    <property type="match status" value="1"/>
</dbReference>
<feature type="region of interest" description="Disordered" evidence="7">
    <location>
        <begin position="57"/>
        <end position="81"/>
    </location>
</feature>
<keyword evidence="4" id="KW-0238">DNA-binding</keyword>
<dbReference type="GO" id="GO:0009410">
    <property type="term" value="P:response to xenobiotic stimulus"/>
    <property type="evidence" value="ECO:0007669"/>
    <property type="project" value="TreeGrafter"/>
</dbReference>
<keyword evidence="5" id="KW-0804">Transcription</keyword>
<dbReference type="Proteomes" id="UP000001745">
    <property type="component" value="Unassembled WGS sequence"/>
</dbReference>
<feature type="compositionally biased region" description="Polar residues" evidence="7">
    <location>
        <begin position="60"/>
        <end position="81"/>
    </location>
</feature>
<accession>B8MNN3</accession>
<reference evidence="10" key="1">
    <citation type="journal article" date="2015" name="Genome Announc.">
        <title>Genome sequence of the AIDS-associated pathogen Penicillium marneffei (ATCC18224) and its near taxonomic relative Talaromyces stipitatus (ATCC10500).</title>
        <authorList>
            <person name="Nierman W.C."/>
            <person name="Fedorova-Abrams N.D."/>
            <person name="Andrianopoulos A."/>
        </authorList>
    </citation>
    <scope>NUCLEOTIDE SEQUENCE [LARGE SCALE GENOMIC DNA]</scope>
    <source>
        <strain evidence="10">ATCC 10500 / CBS 375.48 / QM 6759 / NRRL 1006</strain>
    </source>
</reference>
<dbReference type="InterPro" id="IPR007219">
    <property type="entry name" value="XnlR_reg_dom"/>
</dbReference>
<dbReference type="InterPro" id="IPR036864">
    <property type="entry name" value="Zn2-C6_fun-type_DNA-bd_sf"/>
</dbReference>
<keyword evidence="6" id="KW-0539">Nucleus</keyword>
<sequence>MDRGAPSEQVHRRRTRLACAPCKIRKRKCNGESPCASCIRYDYECYYDRPVRTRKAATALQRQQRPQVNVQGTSSQEPVTNDNAVSVENHSETNTPVTTSDRYMEANAGVVFPRTFGLKLNSRNNAQNGDCPGWNLGIRHNPRRSEKSVTWILAYGAWKVLCNVYAQHVHPIYGFLDLQSLYATAQRRWEDPHATNEYDSVFCGVAALGSLFSPQANWEQERHLVECAKEILETSGTIANPSFQDAAGWLLRTLYLRCSSSPHAAWMASCISLHIVEAMGLHQESATGTVSLVYADTATPLPVGIGHAWDVETQTRIFWIAKLLNTWISFEYGRSRIILHGESCPLPKVEDRGNDHTSAMISLFQLSEDLDPNKDIPATVLEDSLKQLESYDFGVDALTLSQSVLAFTIYRRLQLLGLGVNKTVIEHVISLGRRGLEASRRCVDANHPWWHVNNVPFQFTCILLAIDTPESLFHVRDSITLLKKTACHFGTAKSHQAFETIDMLVRLSLSRKEQEAIVLKGSILAGESCHPEIQQQQQQSLAPDGTAHNGDRPLQHDNPNGLTNLPDIVNSTDWERHFSKHAMT</sequence>
<dbReference type="OrthoDB" id="4064873at2759"/>
<evidence type="ECO:0000313" key="9">
    <source>
        <dbReference type="EMBL" id="EED14122.1"/>
    </source>
</evidence>
<dbReference type="GO" id="GO:0006351">
    <property type="term" value="P:DNA-templated transcription"/>
    <property type="evidence" value="ECO:0007669"/>
    <property type="project" value="InterPro"/>
</dbReference>
<evidence type="ECO:0000256" key="4">
    <source>
        <dbReference type="ARBA" id="ARBA00023125"/>
    </source>
</evidence>
<keyword evidence="1" id="KW-0479">Metal-binding</keyword>
<dbReference type="HOGENOM" id="CLU_019691_1_0_1"/>
<dbReference type="PANTHER" id="PTHR31779">
    <property type="entry name" value="2-NITROPROPANE DIOXYGENASE FAMILY, PUTATIVE (AFU_ORTHOLOGUE AFUA_2G17430)-RELATED"/>
    <property type="match status" value="1"/>
</dbReference>
<evidence type="ECO:0000256" key="3">
    <source>
        <dbReference type="ARBA" id="ARBA00023015"/>
    </source>
</evidence>
<dbReference type="GO" id="GO:0000981">
    <property type="term" value="F:DNA-binding transcription factor activity, RNA polymerase II-specific"/>
    <property type="evidence" value="ECO:0007669"/>
    <property type="project" value="InterPro"/>
</dbReference>
<feature type="region of interest" description="Disordered" evidence="7">
    <location>
        <begin position="532"/>
        <end position="568"/>
    </location>
</feature>
<dbReference type="eggNOG" id="ENOG502QQ7I">
    <property type="taxonomic scope" value="Eukaryota"/>
</dbReference>
<dbReference type="PROSITE" id="PS50048">
    <property type="entry name" value="ZN2_CY6_FUNGAL_2"/>
    <property type="match status" value="1"/>
</dbReference>
<dbReference type="InterPro" id="IPR001138">
    <property type="entry name" value="Zn2Cys6_DnaBD"/>
</dbReference>
<protein>
    <submittedName>
        <fullName evidence="9">Protein RDR1, putative</fullName>
    </submittedName>
</protein>
<evidence type="ECO:0000256" key="1">
    <source>
        <dbReference type="ARBA" id="ARBA00022723"/>
    </source>
</evidence>
<feature type="domain" description="Zn(2)-C6 fungal-type" evidence="8">
    <location>
        <begin position="18"/>
        <end position="47"/>
    </location>
</feature>
<dbReference type="AlphaFoldDB" id="B8MNN3"/>